<feature type="region of interest" description="Disordered" evidence="7">
    <location>
        <begin position="1"/>
        <end position="114"/>
    </location>
</feature>
<reference evidence="10" key="2">
    <citation type="submission" date="2025-08" db="UniProtKB">
        <authorList>
            <consortium name="Ensembl"/>
        </authorList>
    </citation>
    <scope>IDENTIFICATION</scope>
    <source>
        <strain evidence="10">Brown Norway</strain>
    </source>
</reference>
<keyword evidence="4" id="KW-0862">Zinc</keyword>
<comment type="subcellular location">
    <subcellularLocation>
        <location evidence="1">Nucleus</location>
    </subcellularLocation>
</comment>
<gene>
    <name evidence="10" type="primary">Pcgf6</name>
</gene>
<feature type="compositionally biased region" description="Low complexity" evidence="7">
    <location>
        <begin position="38"/>
        <end position="51"/>
    </location>
</feature>
<accession>A0ABK0M8W1</accession>
<keyword evidence="2" id="KW-0479">Metal-binding</keyword>
<keyword evidence="8" id="KW-0472">Membrane</keyword>
<dbReference type="GeneTree" id="ENSGT00940000158034"/>
<evidence type="ECO:0000256" key="8">
    <source>
        <dbReference type="SAM" id="Phobius"/>
    </source>
</evidence>
<feature type="domain" description="RING-type" evidence="9">
    <location>
        <begin position="135"/>
        <end position="174"/>
    </location>
</feature>
<dbReference type="PROSITE" id="PS00518">
    <property type="entry name" value="ZF_RING_1"/>
    <property type="match status" value="1"/>
</dbReference>
<dbReference type="SMART" id="SM00184">
    <property type="entry name" value="RING"/>
    <property type="match status" value="1"/>
</dbReference>
<evidence type="ECO:0000256" key="1">
    <source>
        <dbReference type="ARBA" id="ARBA00004123"/>
    </source>
</evidence>
<feature type="compositionally biased region" description="Pro residues" evidence="7">
    <location>
        <begin position="24"/>
        <end position="37"/>
    </location>
</feature>
<keyword evidence="11" id="KW-1185">Reference proteome</keyword>
<feature type="compositionally biased region" description="Basic and acidic residues" evidence="7">
    <location>
        <begin position="9"/>
        <end position="19"/>
    </location>
</feature>
<organism evidence="10 11">
    <name type="scientific">Rattus norvegicus</name>
    <name type="common">Rat</name>
    <dbReference type="NCBI Taxonomy" id="10116"/>
    <lineage>
        <taxon>Eukaryota</taxon>
        <taxon>Metazoa</taxon>
        <taxon>Chordata</taxon>
        <taxon>Craniata</taxon>
        <taxon>Vertebrata</taxon>
        <taxon>Euteleostomi</taxon>
        <taxon>Mammalia</taxon>
        <taxon>Eutheria</taxon>
        <taxon>Euarchontoglires</taxon>
        <taxon>Glires</taxon>
        <taxon>Rodentia</taxon>
        <taxon>Myomorpha</taxon>
        <taxon>Muroidea</taxon>
        <taxon>Muridae</taxon>
        <taxon>Murinae</taxon>
        <taxon>Rattus</taxon>
    </lineage>
</organism>
<evidence type="ECO:0000256" key="4">
    <source>
        <dbReference type="ARBA" id="ARBA00022833"/>
    </source>
</evidence>
<dbReference type="Proteomes" id="UP000002494">
    <property type="component" value="Chromosome 1"/>
</dbReference>
<evidence type="ECO:0000256" key="7">
    <source>
        <dbReference type="SAM" id="MobiDB-lite"/>
    </source>
</evidence>
<keyword evidence="3 6" id="KW-0863">Zinc-finger</keyword>
<evidence type="ECO:0000256" key="5">
    <source>
        <dbReference type="ARBA" id="ARBA00023242"/>
    </source>
</evidence>
<evidence type="ECO:0000256" key="3">
    <source>
        <dbReference type="ARBA" id="ARBA00022771"/>
    </source>
</evidence>
<dbReference type="Gene3D" id="3.30.40.10">
    <property type="entry name" value="Zinc/RING finger domain, C3HC4 (zinc finger)"/>
    <property type="match status" value="1"/>
</dbReference>
<evidence type="ECO:0000259" key="9">
    <source>
        <dbReference type="PROSITE" id="PS50089"/>
    </source>
</evidence>
<reference evidence="10" key="1">
    <citation type="submission" date="2024-01" db="EMBL/GenBank/DDBJ databases">
        <title>GRCr8: a new rat reference genome assembly contstructed from accurate long reads and long range scaffolding.</title>
        <authorList>
            <person name="Doris P.A."/>
            <person name="Kalbfleisch T."/>
            <person name="Li K."/>
            <person name="Howe K."/>
            <person name="Wood J."/>
        </authorList>
    </citation>
    <scope>NUCLEOTIDE SEQUENCE [LARGE SCALE GENOMIC DNA]</scope>
    <source>
        <strain evidence="10">Brown Norway</strain>
    </source>
</reference>
<dbReference type="Ensembl" id="ENSRNOT00000131590.1">
    <property type="protein sequence ID" value="ENSRNOP00000112266.1"/>
    <property type="gene ID" value="ENSRNOG00000020250.6"/>
</dbReference>
<dbReference type="InterPro" id="IPR013083">
    <property type="entry name" value="Znf_RING/FYVE/PHD"/>
</dbReference>
<evidence type="ECO:0000256" key="6">
    <source>
        <dbReference type="PROSITE-ProRule" id="PRU00175"/>
    </source>
</evidence>
<dbReference type="SUPFAM" id="SSF57850">
    <property type="entry name" value="RING/U-box"/>
    <property type="match status" value="1"/>
</dbReference>
<evidence type="ECO:0000313" key="11">
    <source>
        <dbReference type="Proteomes" id="UP000002494"/>
    </source>
</evidence>
<dbReference type="RGD" id="1306904">
    <property type="gene designation" value="Pcgf6"/>
</dbReference>
<dbReference type="InterPro" id="IPR001841">
    <property type="entry name" value="Znf_RING"/>
</dbReference>
<dbReference type="PROSITE" id="PS50089">
    <property type="entry name" value="ZF_RING_2"/>
    <property type="match status" value="1"/>
</dbReference>
<dbReference type="Pfam" id="PF13923">
    <property type="entry name" value="zf-C3HC4_2"/>
    <property type="match status" value="1"/>
</dbReference>
<feature type="compositionally biased region" description="Acidic residues" evidence="7">
    <location>
        <begin position="81"/>
        <end position="101"/>
    </location>
</feature>
<evidence type="ECO:0000313" key="10">
    <source>
        <dbReference type="Ensembl" id="ENSRNOP00000112266.1"/>
    </source>
</evidence>
<reference evidence="10" key="3">
    <citation type="submission" date="2025-09" db="UniProtKB">
        <authorList>
            <consortium name="Ensembl"/>
        </authorList>
    </citation>
    <scope>IDENTIFICATION</scope>
    <source>
        <strain evidence="10">Brown Norway</strain>
    </source>
</reference>
<sequence>MEEAETDATENKRASEAKRASAMLPPPPPPISPPALIPAPAAGEEGPASLAQAGAPGCSRSRPPELEPERSLGRLRGRFEDYDEELEEDEEMEEEEEEEEEMSHFSLRLESGRADSEDEEERLINLVELTPYILCSICKGYLIDATTITECLHTFCKSCIVRHFYYSNRCPKCNIVVHQTQPLYNIRLDRQLQDIVYKLVVNLEEREKKQMHDFYKERGLEVPKPAVPQPVPASKGRTKKALESVFRIPPELDVSLLLEFIGANEDTGHFKVDIICGDHLLERYQTLREIRRAIGDTAMQSFFLLFRMVYLFFIMVLWFLL</sequence>
<keyword evidence="8" id="KW-0812">Transmembrane</keyword>
<dbReference type="InterPro" id="IPR051507">
    <property type="entry name" value="PcG_RING_finger"/>
</dbReference>
<feature type="transmembrane region" description="Helical" evidence="8">
    <location>
        <begin position="301"/>
        <end position="320"/>
    </location>
</feature>
<feature type="compositionally biased region" description="Basic and acidic residues" evidence="7">
    <location>
        <begin position="62"/>
        <end position="80"/>
    </location>
</feature>
<dbReference type="PANTHER" id="PTHR45893">
    <property type="entry name" value="POLYCOMB GROUP RING FINGER PROTEIN"/>
    <property type="match status" value="1"/>
</dbReference>
<protein>
    <submittedName>
        <fullName evidence="10">Polycomb group ring finger 6</fullName>
    </submittedName>
</protein>
<evidence type="ECO:0000256" key="2">
    <source>
        <dbReference type="ARBA" id="ARBA00022723"/>
    </source>
</evidence>
<dbReference type="InterPro" id="IPR017907">
    <property type="entry name" value="Znf_RING_CS"/>
</dbReference>
<name>A0ABK0M8W1_RAT</name>
<keyword evidence="8" id="KW-1133">Transmembrane helix</keyword>
<proteinExistence type="predicted"/>
<keyword evidence="5" id="KW-0539">Nucleus</keyword>